<dbReference type="SUPFAM" id="SSF48452">
    <property type="entry name" value="TPR-like"/>
    <property type="match status" value="1"/>
</dbReference>
<dbReference type="PANTHER" id="PTHR31859">
    <property type="entry name" value="TETRATRICOPEPTIDE REPEAT PROTEIN 39 FAMILY MEMBER"/>
    <property type="match status" value="1"/>
</dbReference>
<accession>A0A9W9AX61</accession>
<reference evidence="2" key="2">
    <citation type="journal article" date="2023" name="Proc. Natl. Acad. Sci. U.S.A.">
        <title>A global phylogenomic analysis of the shiitake genus Lentinula.</title>
        <authorList>
            <person name="Sierra-Patev S."/>
            <person name="Min B."/>
            <person name="Naranjo-Ortiz M."/>
            <person name="Looney B."/>
            <person name="Konkel Z."/>
            <person name="Slot J.C."/>
            <person name="Sakamoto Y."/>
            <person name="Steenwyk J.L."/>
            <person name="Rokas A."/>
            <person name="Carro J."/>
            <person name="Camarero S."/>
            <person name="Ferreira P."/>
            <person name="Molpeceres G."/>
            <person name="Ruiz-Duenas F.J."/>
            <person name="Serrano A."/>
            <person name="Henrissat B."/>
            <person name="Drula E."/>
            <person name="Hughes K.W."/>
            <person name="Mata J.L."/>
            <person name="Ishikawa N.K."/>
            <person name="Vargas-Isla R."/>
            <person name="Ushijima S."/>
            <person name="Smith C.A."/>
            <person name="Donoghue J."/>
            <person name="Ahrendt S."/>
            <person name="Andreopoulos W."/>
            <person name="He G."/>
            <person name="LaButti K."/>
            <person name="Lipzen A."/>
            <person name="Ng V."/>
            <person name="Riley R."/>
            <person name="Sandor L."/>
            <person name="Barry K."/>
            <person name="Martinez A.T."/>
            <person name="Xiao Y."/>
            <person name="Gibbons J.G."/>
            <person name="Terashima K."/>
            <person name="Grigoriev I.V."/>
            <person name="Hibbett D."/>
        </authorList>
    </citation>
    <scope>NUCLEOTIDE SEQUENCE</scope>
    <source>
        <strain evidence="2">Sp2 HRB7682 ss15</strain>
    </source>
</reference>
<dbReference type="GO" id="GO:0005741">
    <property type="term" value="C:mitochondrial outer membrane"/>
    <property type="evidence" value="ECO:0007669"/>
    <property type="project" value="TreeGrafter"/>
</dbReference>
<dbReference type="GO" id="GO:0005829">
    <property type="term" value="C:cytosol"/>
    <property type="evidence" value="ECO:0007669"/>
    <property type="project" value="TreeGrafter"/>
</dbReference>
<evidence type="ECO:0000313" key="3">
    <source>
        <dbReference type="Proteomes" id="UP001150238"/>
    </source>
</evidence>
<comment type="caution">
    <text evidence="2">The sequence shown here is derived from an EMBL/GenBank/DDBJ whole genome shotgun (WGS) entry which is preliminary data.</text>
</comment>
<reference evidence="2" key="1">
    <citation type="submission" date="2022-08" db="EMBL/GenBank/DDBJ databases">
        <authorList>
            <consortium name="DOE Joint Genome Institute"/>
            <person name="Min B."/>
            <person name="Riley R."/>
            <person name="Sierra-Patev S."/>
            <person name="Naranjo-Ortiz M."/>
            <person name="Looney B."/>
            <person name="Konkel Z."/>
            <person name="Slot J.C."/>
            <person name="Sakamoto Y."/>
            <person name="Steenwyk J.L."/>
            <person name="Rokas A."/>
            <person name="Carro J."/>
            <person name="Camarero S."/>
            <person name="Ferreira P."/>
            <person name="Molpeceres G."/>
            <person name="Ruiz-Duenas F.J."/>
            <person name="Serrano A."/>
            <person name="Henrissat B."/>
            <person name="Drula E."/>
            <person name="Hughes K.W."/>
            <person name="Mata J.L."/>
            <person name="Ishikawa N.K."/>
            <person name="Vargas-Isla R."/>
            <person name="Ushijima S."/>
            <person name="Smith C.A."/>
            <person name="Ahrendt S."/>
            <person name="Andreopoulos W."/>
            <person name="He G."/>
            <person name="Labutti K."/>
            <person name="Lipzen A."/>
            <person name="Ng V."/>
            <person name="Sandor L."/>
            <person name="Barry K."/>
            <person name="Martinez A.T."/>
            <person name="Xiao Y."/>
            <person name="Gibbons J.G."/>
            <person name="Terashima K."/>
            <person name="Hibbett D.S."/>
            <person name="Grigoriev I.V."/>
        </authorList>
    </citation>
    <scope>NUCLEOTIDE SEQUENCE</scope>
    <source>
        <strain evidence="2">Sp2 HRB7682 ss15</strain>
    </source>
</reference>
<evidence type="ECO:0008006" key="4">
    <source>
        <dbReference type="Google" id="ProtNLM"/>
    </source>
</evidence>
<protein>
    <recommendedName>
        <fullName evidence="4">Mitochondrial outer membrane protein IML2</fullName>
    </recommendedName>
</protein>
<feature type="compositionally biased region" description="Low complexity" evidence="1">
    <location>
        <begin position="223"/>
        <end position="244"/>
    </location>
</feature>
<evidence type="ECO:0000313" key="2">
    <source>
        <dbReference type="EMBL" id="KAJ4491288.1"/>
    </source>
</evidence>
<gene>
    <name evidence="2" type="ORF">C8J55DRAFT_556862</name>
</gene>
<dbReference type="Pfam" id="PF10300">
    <property type="entry name" value="Iml2-TPR_39"/>
    <property type="match status" value="1"/>
</dbReference>
<dbReference type="InterPro" id="IPR011990">
    <property type="entry name" value="TPR-like_helical_dom_sf"/>
</dbReference>
<organism evidence="2 3">
    <name type="scientific">Lentinula lateritia</name>
    <dbReference type="NCBI Taxonomy" id="40482"/>
    <lineage>
        <taxon>Eukaryota</taxon>
        <taxon>Fungi</taxon>
        <taxon>Dikarya</taxon>
        <taxon>Basidiomycota</taxon>
        <taxon>Agaricomycotina</taxon>
        <taxon>Agaricomycetes</taxon>
        <taxon>Agaricomycetidae</taxon>
        <taxon>Agaricales</taxon>
        <taxon>Marasmiineae</taxon>
        <taxon>Omphalotaceae</taxon>
        <taxon>Lentinula</taxon>
    </lineage>
</organism>
<dbReference type="EMBL" id="JANVFS010000006">
    <property type="protein sequence ID" value="KAJ4491288.1"/>
    <property type="molecule type" value="Genomic_DNA"/>
</dbReference>
<name>A0A9W9AX61_9AGAR</name>
<dbReference type="Gene3D" id="1.25.40.10">
    <property type="entry name" value="Tetratricopeptide repeat domain"/>
    <property type="match status" value="1"/>
</dbReference>
<dbReference type="GO" id="GO:0005634">
    <property type="term" value="C:nucleus"/>
    <property type="evidence" value="ECO:0007669"/>
    <property type="project" value="TreeGrafter"/>
</dbReference>
<sequence length="776" mass="83570">MSYSPHAAATQLASALRGFDHLFANEISSAKKVFASETDPFHLVGAGCLCFLEASLGLETSKMSEATRLLALAEAGSRAALKTAAKSKSRASAAFPPGLEYEIANADTVVLLGITHALSESYMGYLQCIYAMNSAHGKFSKLYKTVFPNGLDSHTTPSITPFSWTPSVTPSPAVSPAITPKTSSSNLSLETSAFTSNSNKPAHPTAKPSLSFFNIAGRWGSGSSSPASSSNSSLSPPTPNGTLSAVEAGNPEEIQNLKNLIIAGTAFGFGLFNLVFSLLPKKAQSVAGLFGFAHSRRLALQALAVSAEYAAEGEVHGVFAGLVLMTYHGVVLLLSGYQADEAHIIREYEGVVRGIEARYPKGALWILNRAKILRMTYDSESAIRVLKGGLEETRKDAEGEHSEGFKQADTLLVFELAWIYLSQRHYVESAEAFIKLTELNSWSHGTYYFIAAGCHISLAHSDKVSPDEKEKYLNQAQRLLDAIPSLLDKRKMGGKELPTEVLIKKRLAFYKEKQKRRGGDEAKFAECIRISPADELGIFWNTHNRISPSIAEAHIKDWSSLSPPVGIDSPYMARPLPTKTPDLDTPDELALRLLLLGIAHRSIGCVGIRIKNNSPASTEPASSSSSYIDTSGAAPESIVESTSSLSLFEELTPYAGNASACLRASRELLSAAHALQSSIKVSTWIGGLAMFELAVLDLKEVEVQENNEKNGNSMHPGLSADLKNRWKKAIESARIKLDAAMALAPNSVDLSSRLDSRVVMLRDEIGMKAEMLGVTA</sequence>
<feature type="region of interest" description="Disordered" evidence="1">
    <location>
        <begin position="223"/>
        <end position="246"/>
    </location>
</feature>
<dbReference type="PANTHER" id="PTHR31859:SF1">
    <property type="entry name" value="TETRATRICOPEPTIDE REPEAT PROTEIN 39C"/>
    <property type="match status" value="1"/>
</dbReference>
<dbReference type="Proteomes" id="UP001150238">
    <property type="component" value="Unassembled WGS sequence"/>
</dbReference>
<dbReference type="AlphaFoldDB" id="A0A9W9AX61"/>
<dbReference type="InterPro" id="IPR019412">
    <property type="entry name" value="IML2/TPR_39"/>
</dbReference>
<proteinExistence type="predicted"/>
<evidence type="ECO:0000256" key="1">
    <source>
        <dbReference type="SAM" id="MobiDB-lite"/>
    </source>
</evidence>